<accession>A0A9Q3GK38</accession>
<dbReference type="InterPro" id="IPR007205">
    <property type="entry name" value="Protein_HGH1_N"/>
</dbReference>
<dbReference type="PANTHER" id="PTHR13387">
    <property type="entry name" value="PROTEIN HGH1 HOMOLOG"/>
    <property type="match status" value="1"/>
</dbReference>
<organism evidence="4 5">
    <name type="scientific">Austropuccinia psidii MF-1</name>
    <dbReference type="NCBI Taxonomy" id="1389203"/>
    <lineage>
        <taxon>Eukaryota</taxon>
        <taxon>Fungi</taxon>
        <taxon>Dikarya</taxon>
        <taxon>Basidiomycota</taxon>
        <taxon>Pucciniomycotina</taxon>
        <taxon>Pucciniomycetes</taxon>
        <taxon>Pucciniales</taxon>
        <taxon>Sphaerophragmiaceae</taxon>
        <taxon>Austropuccinia</taxon>
    </lineage>
</organism>
<dbReference type="SUPFAM" id="SSF48371">
    <property type="entry name" value="ARM repeat"/>
    <property type="match status" value="1"/>
</dbReference>
<dbReference type="Pfam" id="PF04063">
    <property type="entry name" value="DUF383"/>
    <property type="match status" value="1"/>
</dbReference>
<sequence length="381" mass="43384">MNWKKWLIGFLHDRNPHVRRLAVQGLLPYTLPDNPRRQSLFITTSPTHPSKQAPVKDGILNDLKRLCEDQHVTAHDAFSALINLTDTEVVMEQLADPDFLAFLFFTIIDRDSILADLACMLWSNLTKFEPIIHISLDSAIPPHSDFPAIEKDRQLQEQLRKTSTPLMDLIIELFARGDRKKLNPHANFDFLASVWANFSASAKGRDYLVGFGAFAKPTTEAPLAQLTSFTEHPSLIRRGGVISSIKNCCFATHVHHHLLAPTGFNLLPPILLPLIGPEPSDDPEDEKDFPLECQMPEPDKRREADANLRLILIEALILLATYPLQREIMRKKKVYRIIQVLHLHETSELVQEAVERLVNLLMRDESNNQEQISEEDQLVEV</sequence>
<evidence type="ECO:0000259" key="2">
    <source>
        <dbReference type="Pfam" id="PF04063"/>
    </source>
</evidence>
<gene>
    <name evidence="4" type="ORF">O181_009630</name>
</gene>
<dbReference type="OrthoDB" id="338814at2759"/>
<proteinExistence type="inferred from homology"/>
<feature type="domain" description="Protein HGH1 N-terminal" evidence="2">
    <location>
        <begin position="107"/>
        <end position="309"/>
    </location>
</feature>
<dbReference type="InterPro" id="IPR007206">
    <property type="entry name" value="Protein_HGH1_C"/>
</dbReference>
<evidence type="ECO:0000313" key="5">
    <source>
        <dbReference type="Proteomes" id="UP000765509"/>
    </source>
</evidence>
<feature type="domain" description="Protein HGH1 C-terminal" evidence="3">
    <location>
        <begin position="315"/>
        <end position="367"/>
    </location>
</feature>
<comment type="similarity">
    <text evidence="1">Belongs to the HGH1 family.</text>
</comment>
<dbReference type="InterPro" id="IPR039717">
    <property type="entry name" value="Hgh1"/>
</dbReference>
<evidence type="ECO:0008006" key="6">
    <source>
        <dbReference type="Google" id="ProtNLM"/>
    </source>
</evidence>
<dbReference type="EMBL" id="AVOT02002309">
    <property type="protein sequence ID" value="MBW0469915.1"/>
    <property type="molecule type" value="Genomic_DNA"/>
</dbReference>
<reference evidence="4" key="1">
    <citation type="submission" date="2021-03" db="EMBL/GenBank/DDBJ databases">
        <title>Draft genome sequence of rust myrtle Austropuccinia psidii MF-1, a brazilian biotype.</title>
        <authorList>
            <person name="Quecine M.C."/>
            <person name="Pachon D.M.R."/>
            <person name="Bonatelli M.L."/>
            <person name="Correr F.H."/>
            <person name="Franceschini L.M."/>
            <person name="Leite T.F."/>
            <person name="Margarido G.R.A."/>
            <person name="Almeida C.A."/>
            <person name="Ferrarezi J.A."/>
            <person name="Labate C.A."/>
        </authorList>
    </citation>
    <scope>NUCLEOTIDE SEQUENCE</scope>
    <source>
        <strain evidence="4">MF-1</strain>
    </source>
</reference>
<protein>
    <recommendedName>
        <fullName evidence="6">Protein HGH1 homolog</fullName>
    </recommendedName>
</protein>
<evidence type="ECO:0000256" key="1">
    <source>
        <dbReference type="ARBA" id="ARBA00006712"/>
    </source>
</evidence>
<evidence type="ECO:0000313" key="4">
    <source>
        <dbReference type="EMBL" id="MBW0469915.1"/>
    </source>
</evidence>
<comment type="caution">
    <text evidence="4">The sequence shown here is derived from an EMBL/GenBank/DDBJ whole genome shotgun (WGS) entry which is preliminary data.</text>
</comment>
<dbReference type="Proteomes" id="UP000765509">
    <property type="component" value="Unassembled WGS sequence"/>
</dbReference>
<dbReference type="Pfam" id="PF04064">
    <property type="entry name" value="DUF384"/>
    <property type="match status" value="1"/>
</dbReference>
<evidence type="ECO:0000259" key="3">
    <source>
        <dbReference type="Pfam" id="PF04064"/>
    </source>
</evidence>
<name>A0A9Q3GK38_9BASI</name>
<dbReference type="InterPro" id="IPR016024">
    <property type="entry name" value="ARM-type_fold"/>
</dbReference>
<keyword evidence="5" id="KW-1185">Reference proteome</keyword>
<dbReference type="AlphaFoldDB" id="A0A9Q3GK38"/>
<dbReference type="PANTHER" id="PTHR13387:SF9">
    <property type="entry name" value="PROTEIN HGH1 HOMOLOG"/>
    <property type="match status" value="1"/>
</dbReference>